<reference evidence="2 3" key="1">
    <citation type="submission" date="2018-04" db="EMBL/GenBank/DDBJ databases">
        <title>Genomic Encyclopedia of Type Strains, Phase IV (KMG-IV): sequencing the most valuable type-strain genomes for metagenomic binning, comparative biology and taxonomic classification.</title>
        <authorList>
            <person name="Goeker M."/>
        </authorList>
    </citation>
    <scope>NUCLEOTIDE SEQUENCE [LARGE SCALE GENOMIC DNA]</scope>
    <source>
        <strain evidence="2 3">DSM 7138</strain>
    </source>
</reference>
<dbReference type="PANTHER" id="PTHR34606">
    <property type="entry name" value="BON DOMAIN-CONTAINING PROTEIN"/>
    <property type="match status" value="1"/>
</dbReference>
<dbReference type="Gene3D" id="3.30.1340.30">
    <property type="match status" value="1"/>
</dbReference>
<dbReference type="PANTHER" id="PTHR34606:SF15">
    <property type="entry name" value="BON DOMAIN-CONTAINING PROTEIN"/>
    <property type="match status" value="1"/>
</dbReference>
<feature type="domain" description="BON" evidence="1">
    <location>
        <begin position="20"/>
        <end position="87"/>
    </location>
</feature>
<dbReference type="AlphaFoldDB" id="A0A2T5BC70"/>
<comment type="caution">
    <text evidence="2">The sequence shown here is derived from an EMBL/GenBank/DDBJ whole genome shotgun (WGS) entry which is preliminary data.</text>
</comment>
<accession>A0A2T5BC70</accession>
<gene>
    <name evidence="2" type="ORF">C7449_103609</name>
</gene>
<name>A0A2T5BC70_MYCDI</name>
<dbReference type="EMBL" id="PZZZ01000003">
    <property type="protein sequence ID" value="PTM96588.1"/>
    <property type="molecule type" value="Genomic_DNA"/>
</dbReference>
<sequence>MIFKEGTFHGELPEHFDGPHPALLEAAVADALSVTATVDASDVAVTCENGIVFLTGRVGSPEEIERAVAIARSVPGVTAVEARLSAG</sequence>
<proteinExistence type="predicted"/>
<dbReference type="Proteomes" id="UP000241247">
    <property type="component" value="Unassembled WGS sequence"/>
</dbReference>
<evidence type="ECO:0000313" key="2">
    <source>
        <dbReference type="EMBL" id="PTM96588.1"/>
    </source>
</evidence>
<organism evidence="2 3">
    <name type="scientific">Mycoplana dimorpha</name>
    <dbReference type="NCBI Taxonomy" id="28320"/>
    <lineage>
        <taxon>Bacteria</taxon>
        <taxon>Pseudomonadati</taxon>
        <taxon>Pseudomonadota</taxon>
        <taxon>Alphaproteobacteria</taxon>
        <taxon>Hyphomicrobiales</taxon>
        <taxon>Rhizobiaceae</taxon>
        <taxon>Mycoplana</taxon>
    </lineage>
</organism>
<evidence type="ECO:0000259" key="1">
    <source>
        <dbReference type="PROSITE" id="PS50914"/>
    </source>
</evidence>
<keyword evidence="3" id="KW-1185">Reference proteome</keyword>
<dbReference type="InterPro" id="IPR007055">
    <property type="entry name" value="BON_dom"/>
</dbReference>
<dbReference type="PROSITE" id="PS50914">
    <property type="entry name" value="BON"/>
    <property type="match status" value="1"/>
</dbReference>
<dbReference type="OrthoDB" id="8278243at2"/>
<evidence type="ECO:0000313" key="3">
    <source>
        <dbReference type="Proteomes" id="UP000241247"/>
    </source>
</evidence>
<protein>
    <submittedName>
        <fullName evidence="2">BON domain-containing protein</fullName>
    </submittedName>
</protein>
<dbReference type="Pfam" id="PF04972">
    <property type="entry name" value="BON"/>
    <property type="match status" value="1"/>
</dbReference>
<dbReference type="RefSeq" id="WP_108002613.1">
    <property type="nucleotide sequence ID" value="NZ_JBHEEX010000020.1"/>
</dbReference>
<dbReference type="InterPro" id="IPR051686">
    <property type="entry name" value="Lipoprotein_DolP"/>
</dbReference>